<feature type="region of interest" description="Disordered" evidence="7">
    <location>
        <begin position="351"/>
        <end position="426"/>
    </location>
</feature>
<keyword evidence="5" id="KW-0472">Membrane</keyword>
<gene>
    <name evidence="8" type="primary">HYCC1</name>
    <name evidence="8" type="synonym">hycc1</name>
</gene>
<feature type="compositionally biased region" description="Polar residues" evidence="7">
    <location>
        <begin position="415"/>
        <end position="426"/>
    </location>
</feature>
<evidence type="ECO:0000256" key="7">
    <source>
        <dbReference type="SAM" id="MobiDB-lite"/>
    </source>
</evidence>
<reference evidence="8" key="2">
    <citation type="submission" date="2025-08" db="UniProtKB">
        <authorList>
            <consortium name="Ensembl"/>
        </authorList>
    </citation>
    <scope>IDENTIFICATION</scope>
</reference>
<dbReference type="InterPro" id="IPR018619">
    <property type="entry name" value="Hyccin"/>
</dbReference>
<dbReference type="Ensembl" id="ENSONIT00000078465.1">
    <property type="protein sequence ID" value="ENSONIP00000072380.1"/>
    <property type="gene ID" value="ENSONIG00000002018.2"/>
</dbReference>
<keyword evidence="3" id="KW-1003">Cell membrane</keyword>
<dbReference type="GO" id="GO:0005829">
    <property type="term" value="C:cytosol"/>
    <property type="evidence" value="ECO:0007669"/>
    <property type="project" value="UniProtKB-SubCell"/>
</dbReference>
<dbReference type="PANTHER" id="PTHR31220">
    <property type="entry name" value="HYCCIN RELATED"/>
    <property type="match status" value="1"/>
</dbReference>
<dbReference type="GO" id="GO:0005886">
    <property type="term" value="C:plasma membrane"/>
    <property type="evidence" value="ECO:0007669"/>
    <property type="project" value="UniProtKB-SubCell"/>
</dbReference>
<feature type="compositionally biased region" description="Basic and acidic residues" evidence="7">
    <location>
        <begin position="365"/>
        <end position="375"/>
    </location>
</feature>
<sequence>MLAMDQGVVEEWLSEFKTLPDSAVSTYAASLKDKGALVPALYKVIRENYSDLLEPVCHQLFEFYRSGEPQLQRFTLQFLPELLWSLLSVSAARDPHTSGCIEALLLGIYNLEIVDKDGQSKVLSFTVPSLSKPSVYHEPSTIGSMALTEGALANHGLSRVVYSGPHLQRETFTAQNRFEVLTFLLLCYNAALSYMSSTSLQSLCQLSSRVCICGYPRQQMRRYKGINTRLTVTSEFLVQLITGIHYALCNGEVDLGSKALDDVLYRAQLELFPEALLVGNAIKSSLHSAALKSNNKEGARSIQVEITPTSSRISRNAVTSLSIRGHRWKRHGETVDGEAAVGGVAIPEINVTGVSGDRMPNGDSLRPRPDGRSPTDGDMMGATSEVSMDPRGHDSSIRLEVRRQKSVRRMVENEGSGSASTGRNQY</sequence>
<evidence type="ECO:0000256" key="1">
    <source>
        <dbReference type="ARBA" id="ARBA00004236"/>
    </source>
</evidence>
<evidence type="ECO:0000256" key="4">
    <source>
        <dbReference type="ARBA" id="ARBA00022490"/>
    </source>
</evidence>
<dbReference type="PANTHER" id="PTHR31220:SF4">
    <property type="entry name" value="HYCCIN"/>
    <property type="match status" value="1"/>
</dbReference>
<dbReference type="Proteomes" id="UP000005207">
    <property type="component" value="Linkage group LG22"/>
</dbReference>
<organism evidence="8 9">
    <name type="scientific">Oreochromis niloticus</name>
    <name type="common">Nile tilapia</name>
    <name type="synonym">Tilapia nilotica</name>
    <dbReference type="NCBI Taxonomy" id="8128"/>
    <lineage>
        <taxon>Eukaryota</taxon>
        <taxon>Metazoa</taxon>
        <taxon>Chordata</taxon>
        <taxon>Craniata</taxon>
        <taxon>Vertebrata</taxon>
        <taxon>Euteleostomi</taxon>
        <taxon>Actinopterygii</taxon>
        <taxon>Neopterygii</taxon>
        <taxon>Teleostei</taxon>
        <taxon>Neoteleostei</taxon>
        <taxon>Acanthomorphata</taxon>
        <taxon>Ovalentaria</taxon>
        <taxon>Cichlomorphae</taxon>
        <taxon>Cichliformes</taxon>
        <taxon>Cichlidae</taxon>
        <taxon>African cichlids</taxon>
        <taxon>Pseudocrenilabrinae</taxon>
        <taxon>Oreochromini</taxon>
        <taxon>Oreochromis</taxon>
    </lineage>
</organism>
<evidence type="ECO:0000313" key="9">
    <source>
        <dbReference type="Proteomes" id="UP000005207"/>
    </source>
</evidence>
<dbReference type="Pfam" id="PF09790">
    <property type="entry name" value="Hyccin"/>
    <property type="match status" value="1"/>
</dbReference>
<keyword evidence="4" id="KW-0963">Cytoplasm</keyword>
<dbReference type="AlphaFoldDB" id="A0A669EHL5"/>
<proteinExistence type="inferred from homology"/>
<reference evidence="9" key="1">
    <citation type="submission" date="2012-01" db="EMBL/GenBank/DDBJ databases">
        <title>The Genome Sequence of Oreochromis niloticus (Nile Tilapia).</title>
        <authorList>
            <consortium name="Broad Institute Genome Assembly Team"/>
            <consortium name="Broad Institute Sequencing Platform"/>
            <person name="Di Palma F."/>
            <person name="Johnson J."/>
            <person name="Lander E.S."/>
            <person name="Lindblad-Toh K."/>
        </authorList>
    </citation>
    <scope>NUCLEOTIDE SEQUENCE [LARGE SCALE GENOMIC DNA]</scope>
</reference>
<comment type="subcellular location">
    <subcellularLocation>
        <location evidence="1">Cell membrane</location>
    </subcellularLocation>
    <subcellularLocation>
        <location evidence="2">Cytoplasm</location>
        <location evidence="2">Cytosol</location>
    </subcellularLocation>
</comment>
<name>A0A669EHL5_ORENI</name>
<protein>
    <submittedName>
        <fullName evidence="8">Hyccin PI4KA lipid kinase complex subunit 1</fullName>
    </submittedName>
</protein>
<comment type="similarity">
    <text evidence="6">Belongs to the Hyccin family.</text>
</comment>
<evidence type="ECO:0000313" key="8">
    <source>
        <dbReference type="Ensembl" id="ENSONIP00000072380.1"/>
    </source>
</evidence>
<keyword evidence="9" id="KW-1185">Reference proteome</keyword>
<dbReference type="GeneTree" id="ENSGT00390000011295"/>
<accession>A0A669EHL5</accession>
<evidence type="ECO:0000256" key="6">
    <source>
        <dbReference type="ARBA" id="ARBA00034482"/>
    </source>
</evidence>
<dbReference type="GO" id="GO:0072659">
    <property type="term" value="P:protein localization to plasma membrane"/>
    <property type="evidence" value="ECO:0007669"/>
    <property type="project" value="TreeGrafter"/>
</dbReference>
<reference evidence="8" key="3">
    <citation type="submission" date="2025-09" db="UniProtKB">
        <authorList>
            <consortium name="Ensembl"/>
        </authorList>
    </citation>
    <scope>IDENTIFICATION</scope>
</reference>
<dbReference type="GO" id="GO:0046854">
    <property type="term" value="P:phosphatidylinositol phosphate biosynthetic process"/>
    <property type="evidence" value="ECO:0007669"/>
    <property type="project" value="TreeGrafter"/>
</dbReference>
<evidence type="ECO:0000256" key="3">
    <source>
        <dbReference type="ARBA" id="ARBA00022475"/>
    </source>
</evidence>
<evidence type="ECO:0000256" key="5">
    <source>
        <dbReference type="ARBA" id="ARBA00023136"/>
    </source>
</evidence>
<evidence type="ECO:0000256" key="2">
    <source>
        <dbReference type="ARBA" id="ARBA00004514"/>
    </source>
</evidence>
<feature type="compositionally biased region" description="Basic and acidic residues" evidence="7">
    <location>
        <begin position="388"/>
        <end position="403"/>
    </location>
</feature>